<dbReference type="Proteomes" id="UP000184114">
    <property type="component" value="Unassembled WGS sequence"/>
</dbReference>
<keyword evidence="2" id="KW-1185">Reference proteome</keyword>
<accession>A0A1M4YGZ0</accession>
<organism evidence="1 2">
    <name type="scientific">Tissierella praeacuta DSM 18095</name>
    <dbReference type="NCBI Taxonomy" id="1123404"/>
    <lineage>
        <taxon>Bacteria</taxon>
        <taxon>Bacillati</taxon>
        <taxon>Bacillota</taxon>
        <taxon>Tissierellia</taxon>
        <taxon>Tissierellales</taxon>
        <taxon>Tissierellaceae</taxon>
        <taxon>Tissierella</taxon>
    </lineage>
</organism>
<protein>
    <submittedName>
        <fullName evidence="1">Uncharacterized protein</fullName>
    </submittedName>
</protein>
<evidence type="ECO:0000313" key="2">
    <source>
        <dbReference type="Proteomes" id="UP000184114"/>
    </source>
</evidence>
<sequence>MIKLGITSSLRNCQSNFTENYNRKRTSDIKNVKQASDCFEPSSEGKEALKNSKKTEEKYYDLAKIMNIHEKGFHEIPTREESDYYWAARKSNPELDSYLYERDKAEALKFVGEVQSILMKVVSGQPLTPEEEEMVKNDPVLQQEIQIRKNSYPLR</sequence>
<gene>
    <name evidence="1" type="ORF">SAMN02745784_02638</name>
</gene>
<proteinExistence type="predicted"/>
<dbReference type="AlphaFoldDB" id="A0A1M4YGZ0"/>
<dbReference type="STRING" id="1123404.SAMN02745784_02638"/>
<evidence type="ECO:0000313" key="1">
    <source>
        <dbReference type="EMBL" id="SHF05000.1"/>
    </source>
</evidence>
<dbReference type="EMBL" id="FQTY01000017">
    <property type="protein sequence ID" value="SHF05000.1"/>
    <property type="molecule type" value="Genomic_DNA"/>
</dbReference>
<name>A0A1M4YGZ0_9FIRM</name>
<reference evidence="2" key="1">
    <citation type="submission" date="2016-11" db="EMBL/GenBank/DDBJ databases">
        <authorList>
            <person name="Varghese N."/>
            <person name="Submissions S."/>
        </authorList>
    </citation>
    <scope>NUCLEOTIDE SEQUENCE [LARGE SCALE GENOMIC DNA]</scope>
    <source>
        <strain evidence="2">DSM 18095</strain>
    </source>
</reference>
<dbReference type="GeneID" id="90995331"/>
<dbReference type="RefSeq" id="WP_072977078.1">
    <property type="nucleotide sequence ID" value="NZ_FQTY01000017.1"/>
</dbReference>